<sequence>MLNPLVTLAAVAGLTLALLAVVMEGTGVTGTLGAWLAVLGAAAALVGVVLLAGVRLGRGMQRLVAVTAVLASGLTAVAAWFLMQNILAALMAFVCLAIPFVASGRFYSRKVHTV</sequence>
<accession>A0A3S8U3F0</accession>
<keyword evidence="1" id="KW-1133">Transmembrane helix</keyword>
<keyword evidence="1" id="KW-0812">Transmembrane</keyword>
<dbReference type="AlphaFoldDB" id="A0A3S8U3F0"/>
<feature type="transmembrane region" description="Helical" evidence="1">
    <location>
        <begin position="30"/>
        <end position="51"/>
    </location>
</feature>
<name>A0A3S8U3F0_9RHOB</name>
<reference evidence="2 3" key="1">
    <citation type="submission" date="2018-12" db="EMBL/GenBank/DDBJ databases">
        <title>Complete genome sequencing of Tabrizicola sp. K13M18.</title>
        <authorList>
            <person name="Bae J.-W."/>
        </authorList>
    </citation>
    <scope>NUCLEOTIDE SEQUENCE [LARGE SCALE GENOMIC DNA]</scope>
    <source>
        <strain evidence="2 3">K13M18</strain>
    </source>
</reference>
<dbReference type="EMBL" id="CP034328">
    <property type="protein sequence ID" value="AZL58120.1"/>
    <property type="molecule type" value="Genomic_DNA"/>
</dbReference>
<dbReference type="RefSeq" id="WP_125324321.1">
    <property type="nucleotide sequence ID" value="NZ_CP034328.1"/>
</dbReference>
<keyword evidence="3" id="KW-1185">Reference proteome</keyword>
<feature type="transmembrane region" description="Helical" evidence="1">
    <location>
        <begin position="88"/>
        <end position="107"/>
    </location>
</feature>
<dbReference type="Proteomes" id="UP000282002">
    <property type="component" value="Chromosome"/>
</dbReference>
<evidence type="ECO:0000313" key="2">
    <source>
        <dbReference type="EMBL" id="AZL58120.1"/>
    </source>
</evidence>
<gene>
    <name evidence="2" type="ORF">EI545_04260</name>
</gene>
<proteinExistence type="predicted"/>
<evidence type="ECO:0000313" key="3">
    <source>
        <dbReference type="Proteomes" id="UP000282002"/>
    </source>
</evidence>
<organism evidence="2 3">
    <name type="scientific">Tabrizicola piscis</name>
    <dbReference type="NCBI Taxonomy" id="2494374"/>
    <lineage>
        <taxon>Bacteria</taxon>
        <taxon>Pseudomonadati</taxon>
        <taxon>Pseudomonadota</taxon>
        <taxon>Alphaproteobacteria</taxon>
        <taxon>Rhodobacterales</taxon>
        <taxon>Paracoccaceae</taxon>
        <taxon>Tabrizicola</taxon>
    </lineage>
</organism>
<keyword evidence="1" id="KW-0472">Membrane</keyword>
<feature type="transmembrane region" description="Helical" evidence="1">
    <location>
        <begin position="63"/>
        <end position="82"/>
    </location>
</feature>
<dbReference type="KEGG" id="taw:EI545_04260"/>
<evidence type="ECO:0000256" key="1">
    <source>
        <dbReference type="SAM" id="Phobius"/>
    </source>
</evidence>
<protein>
    <submittedName>
        <fullName evidence="2">Uncharacterized protein</fullName>
    </submittedName>
</protein>